<dbReference type="Gene3D" id="3.10.129.10">
    <property type="entry name" value="Hotdog Thioesterase"/>
    <property type="match status" value="1"/>
</dbReference>
<evidence type="ECO:0000313" key="3">
    <source>
        <dbReference type="Proteomes" id="UP001156903"/>
    </source>
</evidence>
<accession>A0ABQ6C6C8</accession>
<evidence type="ECO:0000313" key="2">
    <source>
        <dbReference type="EMBL" id="GLS13911.1"/>
    </source>
</evidence>
<protein>
    <recommendedName>
        <fullName evidence="1">Fluoroacetyl-CoA-specific thioesterase-like domain-containing protein</fullName>
    </recommendedName>
</protein>
<dbReference type="RefSeq" id="WP_273424613.1">
    <property type="nucleotide sequence ID" value="NZ_BSPB01000007.1"/>
</dbReference>
<gene>
    <name evidence="2" type="ORF">GCM10007935_13410</name>
</gene>
<dbReference type="InterPro" id="IPR029069">
    <property type="entry name" value="HotDog_dom_sf"/>
</dbReference>
<proteinExistence type="predicted"/>
<dbReference type="PANTHER" id="PTHR36934:SF1">
    <property type="entry name" value="THIOESTERASE DOMAIN-CONTAINING PROTEIN"/>
    <property type="match status" value="1"/>
</dbReference>
<organism evidence="2 3">
    <name type="scientific">Hydrogenophaga electricum</name>
    <dbReference type="NCBI Taxonomy" id="1230953"/>
    <lineage>
        <taxon>Bacteria</taxon>
        <taxon>Pseudomonadati</taxon>
        <taxon>Pseudomonadota</taxon>
        <taxon>Betaproteobacteria</taxon>
        <taxon>Burkholderiales</taxon>
        <taxon>Comamonadaceae</taxon>
        <taxon>Hydrogenophaga</taxon>
    </lineage>
</organism>
<dbReference type="InterPro" id="IPR025540">
    <property type="entry name" value="FlK"/>
</dbReference>
<dbReference type="CDD" id="cd03440">
    <property type="entry name" value="hot_dog"/>
    <property type="match status" value="1"/>
</dbReference>
<dbReference type="InterPro" id="IPR054485">
    <property type="entry name" value="FlK-like_dom"/>
</dbReference>
<keyword evidence="3" id="KW-1185">Reference proteome</keyword>
<comment type="caution">
    <text evidence="2">The sequence shown here is derived from an EMBL/GenBank/DDBJ whole genome shotgun (WGS) entry which is preliminary data.</text>
</comment>
<dbReference type="SUPFAM" id="SSF54637">
    <property type="entry name" value="Thioesterase/thiol ester dehydrase-isomerase"/>
    <property type="match status" value="1"/>
</dbReference>
<dbReference type="PANTHER" id="PTHR36934">
    <property type="entry name" value="BLR0278 PROTEIN"/>
    <property type="match status" value="1"/>
</dbReference>
<dbReference type="Proteomes" id="UP001156903">
    <property type="component" value="Unassembled WGS sequence"/>
</dbReference>
<evidence type="ECO:0000259" key="1">
    <source>
        <dbReference type="Pfam" id="PF22636"/>
    </source>
</evidence>
<reference evidence="3" key="1">
    <citation type="journal article" date="2019" name="Int. J. Syst. Evol. Microbiol.">
        <title>The Global Catalogue of Microorganisms (GCM) 10K type strain sequencing project: providing services to taxonomists for standard genome sequencing and annotation.</title>
        <authorList>
            <consortium name="The Broad Institute Genomics Platform"/>
            <consortium name="The Broad Institute Genome Sequencing Center for Infectious Disease"/>
            <person name="Wu L."/>
            <person name="Ma J."/>
        </authorList>
    </citation>
    <scope>NUCLEOTIDE SEQUENCE [LARGE SCALE GENOMIC DNA]</scope>
    <source>
        <strain evidence="3">NBRC 109341</strain>
    </source>
</reference>
<dbReference type="Pfam" id="PF22636">
    <property type="entry name" value="FlK"/>
    <property type="match status" value="1"/>
</dbReference>
<dbReference type="EMBL" id="BSPB01000007">
    <property type="protein sequence ID" value="GLS13911.1"/>
    <property type="molecule type" value="Genomic_DNA"/>
</dbReference>
<feature type="domain" description="Fluoroacetyl-CoA-specific thioesterase-like" evidence="1">
    <location>
        <begin position="48"/>
        <end position="138"/>
    </location>
</feature>
<sequence length="184" mass="20410">MRVINPSPHPMNHQGISEISFEETYSVPPEQTARALFSRLPHGSDYAQRLIECLATGYLVAVVESICIREMQRHVDADSEVVVGRTIELEHKGPIPPGSTLKLRGWVERLGERSTKFFVQASDDHEVVCEGSVILVVAPRAPMESRIAVKVEALTTKSDGDMVDSALGWRAPPELPRRQESQIS</sequence>
<name>A0ABQ6C6C8_9BURK</name>